<dbReference type="SUPFAM" id="SSF50199">
    <property type="entry name" value="Staphylococcal nuclease"/>
    <property type="match status" value="1"/>
</dbReference>
<dbReference type="OrthoDB" id="9805504at2"/>
<comment type="caution">
    <text evidence="2">The sequence shown here is derived from an EMBL/GenBank/DDBJ whole genome shotgun (WGS) entry which is preliminary data.</text>
</comment>
<dbReference type="PANTHER" id="PTHR12302:SF26">
    <property type="entry name" value="BLR1266 PROTEIN"/>
    <property type="match status" value="1"/>
</dbReference>
<organism evidence="2 3">
    <name type="scientific">Kumtagia ephedrae</name>
    <dbReference type="NCBI Taxonomy" id="2116701"/>
    <lineage>
        <taxon>Bacteria</taxon>
        <taxon>Pseudomonadati</taxon>
        <taxon>Pseudomonadota</taxon>
        <taxon>Alphaproteobacteria</taxon>
        <taxon>Hyphomicrobiales</taxon>
        <taxon>Phyllobacteriaceae</taxon>
        <taxon>Kumtagia</taxon>
    </lineage>
</organism>
<accession>A0A2P7SBV3</accession>
<dbReference type="InterPro" id="IPR016071">
    <property type="entry name" value="Staphylococal_nuclease_OB-fold"/>
</dbReference>
<evidence type="ECO:0000313" key="3">
    <source>
        <dbReference type="Proteomes" id="UP000241229"/>
    </source>
</evidence>
<reference evidence="2 3" key="1">
    <citation type="submission" date="2018-03" db="EMBL/GenBank/DDBJ databases">
        <title>The draft genome of Mesorhizobium sp. 6GN-30.</title>
        <authorList>
            <person name="Liu L."/>
            <person name="Li L."/>
            <person name="Wang T."/>
            <person name="Zhang X."/>
            <person name="Liang L."/>
        </authorList>
    </citation>
    <scope>NUCLEOTIDE SEQUENCE [LARGE SCALE GENOMIC DNA]</scope>
    <source>
        <strain evidence="2 3">6GN30</strain>
    </source>
</reference>
<dbReference type="Proteomes" id="UP000241229">
    <property type="component" value="Unassembled WGS sequence"/>
</dbReference>
<protein>
    <submittedName>
        <fullName evidence="2">Nuclease</fullName>
    </submittedName>
</protein>
<dbReference type="PANTHER" id="PTHR12302">
    <property type="entry name" value="EBNA2 BINDING PROTEIN P100"/>
    <property type="match status" value="1"/>
</dbReference>
<dbReference type="PROSITE" id="PS50830">
    <property type="entry name" value="TNASE_3"/>
    <property type="match status" value="1"/>
</dbReference>
<evidence type="ECO:0000313" key="2">
    <source>
        <dbReference type="EMBL" id="PSJ59977.1"/>
    </source>
</evidence>
<feature type="domain" description="TNase-like" evidence="1">
    <location>
        <begin position="58"/>
        <end position="168"/>
    </location>
</feature>
<dbReference type="SMART" id="SM00318">
    <property type="entry name" value="SNc"/>
    <property type="match status" value="1"/>
</dbReference>
<proteinExistence type="predicted"/>
<dbReference type="InterPro" id="IPR035437">
    <property type="entry name" value="SNase_OB-fold_sf"/>
</dbReference>
<dbReference type="AlphaFoldDB" id="A0A2P7SBV3"/>
<dbReference type="EMBL" id="PXYK01000010">
    <property type="protein sequence ID" value="PSJ59977.1"/>
    <property type="molecule type" value="Genomic_DNA"/>
</dbReference>
<name>A0A2P7SBV3_9HYPH</name>
<sequence>MSRSWPARARRPRPRARRSLLRRFFDLLLAVAILGLLALLAARLDRVETRRLSGAVVVNDGDTITVGTEKIRLRGIDAPEFTQSCMRDGKSYPCGRQARQRLRTLIGNQPVACSGWQRDKFGRLLGTCSAGSTELNRTLVEEGWAVAFGDFEDEELSARRAGRGLWAGEFDRPRHWRDTHGSMAEVDHDRLGALWNWLRQIFHLG</sequence>
<gene>
    <name evidence="2" type="ORF">C7I84_11755</name>
</gene>
<evidence type="ECO:0000259" key="1">
    <source>
        <dbReference type="PROSITE" id="PS50830"/>
    </source>
</evidence>
<keyword evidence="3" id="KW-1185">Reference proteome</keyword>
<dbReference type="Gene3D" id="2.40.50.90">
    <property type="match status" value="1"/>
</dbReference>
<dbReference type="Pfam" id="PF00565">
    <property type="entry name" value="SNase"/>
    <property type="match status" value="1"/>
</dbReference>